<evidence type="ECO:0000313" key="1">
    <source>
        <dbReference type="EMBL" id="KAH7835439.1"/>
    </source>
</evidence>
<proteinExistence type="predicted"/>
<keyword evidence="2" id="KW-1185">Reference proteome</keyword>
<accession>A0ACB7X4D7</accession>
<organism evidence="1 2">
    <name type="scientific">Vaccinium darrowii</name>
    <dbReference type="NCBI Taxonomy" id="229202"/>
    <lineage>
        <taxon>Eukaryota</taxon>
        <taxon>Viridiplantae</taxon>
        <taxon>Streptophyta</taxon>
        <taxon>Embryophyta</taxon>
        <taxon>Tracheophyta</taxon>
        <taxon>Spermatophyta</taxon>
        <taxon>Magnoliopsida</taxon>
        <taxon>eudicotyledons</taxon>
        <taxon>Gunneridae</taxon>
        <taxon>Pentapetalae</taxon>
        <taxon>asterids</taxon>
        <taxon>Ericales</taxon>
        <taxon>Ericaceae</taxon>
        <taxon>Vaccinioideae</taxon>
        <taxon>Vaccinieae</taxon>
        <taxon>Vaccinium</taxon>
    </lineage>
</organism>
<gene>
    <name evidence="1" type="ORF">Vadar_026141</name>
</gene>
<dbReference type="EMBL" id="CM037152">
    <property type="protein sequence ID" value="KAH7835439.1"/>
    <property type="molecule type" value="Genomic_DNA"/>
</dbReference>
<protein>
    <submittedName>
        <fullName evidence="1">Uncharacterized protein</fullName>
    </submittedName>
</protein>
<evidence type="ECO:0000313" key="2">
    <source>
        <dbReference type="Proteomes" id="UP000828048"/>
    </source>
</evidence>
<dbReference type="Proteomes" id="UP000828048">
    <property type="component" value="Chromosome 2"/>
</dbReference>
<comment type="caution">
    <text evidence="1">The sequence shown here is derived from an EMBL/GenBank/DDBJ whole genome shotgun (WGS) entry which is preliminary data.</text>
</comment>
<name>A0ACB7X4D7_9ERIC</name>
<sequence length="209" mass="23300">MEAEQKDTCDRWVLRKRAGKGERPPPPAAPPASLSTSTSTSTSGIEHTITENAAKEIQGIILLWIPNALSAWVQTTAQGFQSKLQTTKASQLACWTAFNPFNEWLVAAGSTDETVKLFDLRQISTALHTFDRHKIDEERTPEDAEDGPPKLLFIHGRHTSKISNFSWNPCEDWVVVSVAEDNILQIWQMTENIYHNEDDVPGDKSTKGA</sequence>
<reference evidence="1 2" key="1">
    <citation type="journal article" date="2021" name="Hortic Res">
        <title>High-quality reference genome and annotation aids understanding of berry development for evergreen blueberry (Vaccinium darrowii).</title>
        <authorList>
            <person name="Yu J."/>
            <person name="Hulse-Kemp A.M."/>
            <person name="Babiker E."/>
            <person name="Staton M."/>
        </authorList>
    </citation>
    <scope>NUCLEOTIDE SEQUENCE [LARGE SCALE GENOMIC DNA]</scope>
    <source>
        <strain evidence="2">cv. NJ 8807/NJ 8810</strain>
        <tissue evidence="1">Young leaf</tissue>
    </source>
</reference>